<evidence type="ECO:0000256" key="22">
    <source>
        <dbReference type="ARBA" id="ARBA00030143"/>
    </source>
</evidence>
<gene>
    <name evidence="24" type="ORF">BHQ10_006054</name>
</gene>
<dbReference type="PANTHER" id="PTHR28090:SF1">
    <property type="entry name" value="PROTEIN ROT1"/>
    <property type="match status" value="1"/>
</dbReference>
<evidence type="ECO:0000256" key="6">
    <source>
        <dbReference type="ARBA" id="ARBA00016195"/>
    </source>
</evidence>
<evidence type="ECO:0000256" key="19">
    <source>
        <dbReference type="ARBA" id="ARBA00023274"/>
    </source>
</evidence>
<dbReference type="EMBL" id="MIKG01000011">
    <property type="protein sequence ID" value="RAO70042.1"/>
    <property type="molecule type" value="Genomic_DNA"/>
</dbReference>
<accession>A0A364L2K4</accession>
<evidence type="ECO:0000256" key="21">
    <source>
        <dbReference type="ARBA" id="ARBA00025892"/>
    </source>
</evidence>
<dbReference type="GO" id="GO:0005681">
    <property type="term" value="C:spliceosomal complex"/>
    <property type="evidence" value="ECO:0007669"/>
    <property type="project" value="UniProtKB-KW"/>
</dbReference>
<dbReference type="PROSITE" id="PS52002">
    <property type="entry name" value="SM"/>
    <property type="match status" value="1"/>
</dbReference>
<keyword evidence="11" id="KW-0747">Spliceosome</keyword>
<dbReference type="InterPro" id="IPR019623">
    <property type="entry name" value="Rot1"/>
</dbReference>
<comment type="subcellular location">
    <subcellularLocation>
        <location evidence="3">Cytoplasm</location>
    </subcellularLocation>
    <subcellularLocation>
        <location evidence="1">Endoplasmic reticulum membrane</location>
        <topology evidence="1">Single-pass type I membrane protein</topology>
    </subcellularLocation>
    <subcellularLocation>
        <location evidence="2">Nucleus</location>
    </subcellularLocation>
</comment>
<evidence type="ECO:0000256" key="18">
    <source>
        <dbReference type="ARBA" id="ARBA00023242"/>
    </source>
</evidence>
<evidence type="ECO:0000256" key="7">
    <source>
        <dbReference type="ARBA" id="ARBA00017291"/>
    </source>
</evidence>
<evidence type="ECO:0000259" key="23">
    <source>
        <dbReference type="PROSITE" id="PS52002"/>
    </source>
</evidence>
<keyword evidence="8" id="KW-0963">Cytoplasm</keyword>
<comment type="subunit">
    <text evidence="21">Component of the heptameric LSM1-LSM7 complex, which consists of LSM1, LSM2, LSM3, LSM4, LSM5, LSM6 and LSM7. Component of the heptameric LSM2-LSM8 complex, which consists of LSM2, LSM3, LSM4, LSM5, LSM6, LSM7 and LSM8. The LSm subunits form a seven-membered ring structure with a doughnut shape.</text>
</comment>
<keyword evidence="18" id="KW-0539">Nucleus</keyword>
<evidence type="ECO:0000256" key="11">
    <source>
        <dbReference type="ARBA" id="ARBA00022728"/>
    </source>
</evidence>
<evidence type="ECO:0000256" key="2">
    <source>
        <dbReference type="ARBA" id="ARBA00004123"/>
    </source>
</evidence>
<evidence type="ECO:0000256" key="5">
    <source>
        <dbReference type="ARBA" id="ARBA00007149"/>
    </source>
</evidence>
<dbReference type="Proteomes" id="UP000249363">
    <property type="component" value="Unassembled WGS sequence"/>
</dbReference>
<keyword evidence="17" id="KW-0508">mRNA splicing</keyword>
<name>A0A364L2K4_TALAM</name>
<dbReference type="CDD" id="cd01718">
    <property type="entry name" value="Sm_E"/>
    <property type="match status" value="1"/>
</dbReference>
<keyword evidence="16" id="KW-0472">Membrane</keyword>
<comment type="similarity">
    <text evidence="4">Belongs to the snRNP Sm proteins family.</text>
</comment>
<reference evidence="24 25" key="1">
    <citation type="journal article" date="2017" name="Biotechnol. Biofuels">
        <title>Differential beta-glucosidase expression as a function of carbon source availability in Talaromyces amestolkiae: a genomic and proteomic approach.</title>
        <authorList>
            <person name="de Eugenio L.I."/>
            <person name="Mendez-Liter J.A."/>
            <person name="Nieto-Dominguez M."/>
            <person name="Alonso L."/>
            <person name="Gil-Munoz J."/>
            <person name="Barriuso J."/>
            <person name="Prieto A."/>
            <person name="Martinez M.J."/>
        </authorList>
    </citation>
    <scope>NUCLEOTIDE SEQUENCE [LARGE SCALE GENOMIC DNA]</scope>
    <source>
        <strain evidence="24 25">CIB</strain>
    </source>
</reference>
<dbReference type="PANTHER" id="PTHR28090">
    <property type="entry name" value="PROTEIN ROT1"/>
    <property type="match status" value="1"/>
</dbReference>
<evidence type="ECO:0000256" key="12">
    <source>
        <dbReference type="ARBA" id="ARBA00022729"/>
    </source>
</evidence>
<feature type="domain" description="Sm" evidence="23">
    <location>
        <begin position="17"/>
        <end position="96"/>
    </location>
</feature>
<dbReference type="OrthoDB" id="5327821at2759"/>
<evidence type="ECO:0000256" key="3">
    <source>
        <dbReference type="ARBA" id="ARBA00004496"/>
    </source>
</evidence>
<evidence type="ECO:0000256" key="8">
    <source>
        <dbReference type="ARBA" id="ARBA00022490"/>
    </source>
</evidence>
<evidence type="ECO:0000313" key="24">
    <source>
        <dbReference type="EMBL" id="RAO70042.1"/>
    </source>
</evidence>
<keyword evidence="12" id="KW-0732">Signal</keyword>
<proteinExistence type="inferred from homology"/>
<dbReference type="SUPFAM" id="SSF50182">
    <property type="entry name" value="Sm-like ribonucleoproteins"/>
    <property type="match status" value="1"/>
</dbReference>
<dbReference type="InterPro" id="IPR010920">
    <property type="entry name" value="LSM_dom_sf"/>
</dbReference>
<dbReference type="InterPro" id="IPR027078">
    <property type="entry name" value="snRNP-E"/>
</dbReference>
<comment type="function">
    <text evidence="20">Required for normal levels of the cell wall 1,6-beta-glucan. Involved in a protein folding machinery chaperoning proteins acting in various physiological processes including cell wall synthesis and lysis of autophagic bodies.</text>
</comment>
<dbReference type="STRING" id="1196081.A0A364L2K4"/>
<evidence type="ECO:0000256" key="20">
    <source>
        <dbReference type="ARBA" id="ARBA00024969"/>
    </source>
</evidence>
<keyword evidence="25" id="KW-1185">Reference proteome</keyword>
<keyword evidence="13" id="KW-0256">Endoplasmic reticulum</keyword>
<evidence type="ECO:0000256" key="4">
    <source>
        <dbReference type="ARBA" id="ARBA00006850"/>
    </source>
</evidence>
<organism evidence="24 25">
    <name type="scientific">Talaromyces amestolkiae</name>
    <dbReference type="NCBI Taxonomy" id="1196081"/>
    <lineage>
        <taxon>Eukaryota</taxon>
        <taxon>Fungi</taxon>
        <taxon>Dikarya</taxon>
        <taxon>Ascomycota</taxon>
        <taxon>Pezizomycotina</taxon>
        <taxon>Eurotiomycetes</taxon>
        <taxon>Eurotiomycetidae</taxon>
        <taxon>Eurotiales</taxon>
        <taxon>Trichocomaceae</taxon>
        <taxon>Talaromyces</taxon>
        <taxon>Talaromyces sect. Talaromyces</taxon>
    </lineage>
</organism>
<protein>
    <recommendedName>
        <fullName evidence="7">Protein ROT1</fullName>
    </recommendedName>
    <alternativeName>
        <fullName evidence="6">Protein rot1</fullName>
    </alternativeName>
    <alternativeName>
        <fullName evidence="22">Sm protein E</fullName>
    </alternativeName>
</protein>
<evidence type="ECO:0000256" key="14">
    <source>
        <dbReference type="ARBA" id="ARBA00022884"/>
    </source>
</evidence>
<evidence type="ECO:0000256" key="10">
    <source>
        <dbReference type="ARBA" id="ARBA00022692"/>
    </source>
</evidence>
<dbReference type="Pfam" id="PF01423">
    <property type="entry name" value="LSM"/>
    <property type="match status" value="1"/>
</dbReference>
<evidence type="ECO:0000256" key="16">
    <source>
        <dbReference type="ARBA" id="ARBA00023136"/>
    </source>
</evidence>
<keyword evidence="14" id="KW-0694">RNA-binding</keyword>
<dbReference type="GeneID" id="63795270"/>
<dbReference type="GO" id="GO:0003723">
    <property type="term" value="F:RNA binding"/>
    <property type="evidence" value="ECO:0007669"/>
    <property type="project" value="UniProtKB-KW"/>
</dbReference>
<dbReference type="GO" id="GO:0006458">
    <property type="term" value="P:'de novo' protein folding"/>
    <property type="evidence" value="ECO:0007669"/>
    <property type="project" value="InterPro"/>
</dbReference>
<evidence type="ECO:0000256" key="1">
    <source>
        <dbReference type="ARBA" id="ARBA00004115"/>
    </source>
</evidence>
<keyword evidence="15" id="KW-1133">Transmembrane helix</keyword>
<comment type="similarity">
    <text evidence="5">Belongs to the ROT1 family.</text>
</comment>
<dbReference type="RefSeq" id="XP_040734558.1">
    <property type="nucleotide sequence ID" value="XM_040878598.1"/>
</dbReference>
<dbReference type="FunFam" id="2.30.30.100:FF:000031">
    <property type="entry name" value="Small nuclear ribonucleoprotein E"/>
    <property type="match status" value="1"/>
</dbReference>
<dbReference type="SMART" id="SM00651">
    <property type="entry name" value="Sm"/>
    <property type="match status" value="1"/>
</dbReference>
<dbReference type="Gene3D" id="2.30.30.100">
    <property type="match status" value="1"/>
</dbReference>
<dbReference type="GO" id="GO:0005789">
    <property type="term" value="C:endoplasmic reticulum membrane"/>
    <property type="evidence" value="ECO:0007669"/>
    <property type="project" value="UniProtKB-SubCell"/>
</dbReference>
<sequence length="310" mass="34998">MTGRGNPGGRKTLLAPIHFIFKLLQQRSTVSIWLYEQLSFRIEGKIRGFDEFMNLVVDDAVEVRLATKSEEEKRRNLGQILLKGDNVSLIQAFLGLDSTSLGRYEINGHMVVKVASSCYRPDAFLEPPLTGISYSFTDDGYYEEAYYRAIPNPTQPDCPKGIMQWQHGTYSLQTNGSLVLTPIHSDGRQLMSDPCAGHHSTYTHYNQSVLFESYRIYMDKYHGILRLDLAQFDGSPMQPLYILYRPPSMLPTTTLNPSKAAGKAKRAVAIDGTENQISSMIRSIEPVIIERWWWFGVISTSVGGLVLWCS</sequence>
<evidence type="ECO:0000313" key="25">
    <source>
        <dbReference type="Proteomes" id="UP000249363"/>
    </source>
</evidence>
<keyword evidence="10" id="KW-0812">Transmembrane</keyword>
<dbReference type="AlphaFoldDB" id="A0A364L2K4"/>
<keyword evidence="19" id="KW-0687">Ribonucleoprotein</keyword>
<dbReference type="InterPro" id="IPR047575">
    <property type="entry name" value="Sm"/>
</dbReference>
<evidence type="ECO:0000256" key="17">
    <source>
        <dbReference type="ARBA" id="ARBA00023187"/>
    </source>
</evidence>
<evidence type="ECO:0000256" key="9">
    <source>
        <dbReference type="ARBA" id="ARBA00022664"/>
    </source>
</evidence>
<keyword evidence="9" id="KW-0507">mRNA processing</keyword>
<dbReference type="InterPro" id="IPR001163">
    <property type="entry name" value="Sm_dom_euk/arc"/>
</dbReference>
<evidence type="ECO:0000256" key="15">
    <source>
        <dbReference type="ARBA" id="ARBA00022989"/>
    </source>
</evidence>
<dbReference type="GO" id="GO:0000398">
    <property type="term" value="P:mRNA splicing, via spliceosome"/>
    <property type="evidence" value="ECO:0007669"/>
    <property type="project" value="InterPro"/>
</dbReference>
<comment type="caution">
    <text evidence="24">The sequence shown here is derived from an EMBL/GenBank/DDBJ whole genome shotgun (WGS) entry which is preliminary data.</text>
</comment>
<dbReference type="GO" id="GO:0051082">
    <property type="term" value="F:unfolded protein binding"/>
    <property type="evidence" value="ECO:0007669"/>
    <property type="project" value="TreeGrafter"/>
</dbReference>
<evidence type="ECO:0000256" key="13">
    <source>
        <dbReference type="ARBA" id="ARBA00022824"/>
    </source>
</evidence>
<dbReference type="Pfam" id="PF10681">
    <property type="entry name" value="Rot1"/>
    <property type="match status" value="1"/>
</dbReference>